<dbReference type="OrthoDB" id="61800at2759"/>
<dbReference type="VEuPathDB" id="FungiDB:H310_04773"/>
<proteinExistence type="predicted"/>
<dbReference type="eggNOG" id="ENOG502S3I3">
    <property type="taxonomic scope" value="Eukaryota"/>
</dbReference>
<feature type="compositionally biased region" description="Basic residues" evidence="1">
    <location>
        <begin position="1"/>
        <end position="12"/>
    </location>
</feature>
<name>A0A024UAG4_9STRA</name>
<gene>
    <name evidence="2" type="ORF">H310_04773</name>
</gene>
<protein>
    <recommendedName>
        <fullName evidence="3">KA1 domain-containing protein</fullName>
    </recommendedName>
</protein>
<evidence type="ECO:0000313" key="2">
    <source>
        <dbReference type="EMBL" id="ETW03264.1"/>
    </source>
</evidence>
<dbReference type="EMBL" id="KI913959">
    <property type="protein sequence ID" value="ETW03264.1"/>
    <property type="molecule type" value="Genomic_DNA"/>
</dbReference>
<feature type="region of interest" description="Disordered" evidence="1">
    <location>
        <begin position="1"/>
        <end position="34"/>
    </location>
</feature>
<accession>A0A024UAG4</accession>
<evidence type="ECO:0000256" key="1">
    <source>
        <dbReference type="SAM" id="MobiDB-lite"/>
    </source>
</evidence>
<sequence>MSSRKQQSRRTSRSIDIPSAATPATVPSDVLNSPDQERTHAFEEYAMNSAPYSSHDVGADFSLHHSLDTDHVQFVPAGARDLAESNHMYRHASIHNAFASTSPFASYSSSPLTNSGFYKGAVYSASPPMMPMLGKTPSPESHLQSTPFIVPSTVGPSSPLQSFEKQSPCVISPPTIEVGLEQQDCPVPPLHVKELYHKVNPSFPTKSTPEECLDFFANTMSSLGFQYTIQKPWTVAVTGLLCVEEVVFTIQLKQDTDNVVADFHLQQGCERNFLRLFEIVRNHARSLDAQPIPAAFASSADWLNVDSMPELFPGSSLLTADMLLEYCEDYLQLAEDSATSTSSRGDAARLEMAACIKNACLADKNRELVIKSPDLAVAFGSALYRMVQDDVGSIVRFAVFILSLFDVASLVSLAGHVHVMLDSEMLSILDKMETHDPIPKMKSIAASVRTKLVPSN</sequence>
<organism evidence="2">
    <name type="scientific">Aphanomyces invadans</name>
    <dbReference type="NCBI Taxonomy" id="157072"/>
    <lineage>
        <taxon>Eukaryota</taxon>
        <taxon>Sar</taxon>
        <taxon>Stramenopiles</taxon>
        <taxon>Oomycota</taxon>
        <taxon>Saprolegniomycetes</taxon>
        <taxon>Saprolegniales</taxon>
        <taxon>Verrucalvaceae</taxon>
        <taxon>Aphanomyces</taxon>
    </lineage>
</organism>
<dbReference type="AlphaFoldDB" id="A0A024UAG4"/>
<dbReference type="GeneID" id="20081823"/>
<dbReference type="RefSeq" id="XP_008867493.1">
    <property type="nucleotide sequence ID" value="XM_008869271.1"/>
</dbReference>
<reference evidence="2" key="1">
    <citation type="submission" date="2013-12" db="EMBL/GenBank/DDBJ databases">
        <title>The Genome Sequence of Aphanomyces invadans NJM9701.</title>
        <authorList>
            <consortium name="The Broad Institute Genomics Platform"/>
            <person name="Russ C."/>
            <person name="Tyler B."/>
            <person name="van West P."/>
            <person name="Dieguez-Uribeondo J."/>
            <person name="Young S.K."/>
            <person name="Zeng Q."/>
            <person name="Gargeya S."/>
            <person name="Fitzgerald M."/>
            <person name="Abouelleil A."/>
            <person name="Alvarado L."/>
            <person name="Chapman S.B."/>
            <person name="Gainer-Dewar J."/>
            <person name="Goldberg J."/>
            <person name="Griggs A."/>
            <person name="Gujja S."/>
            <person name="Hansen M."/>
            <person name="Howarth C."/>
            <person name="Imamovic A."/>
            <person name="Ireland A."/>
            <person name="Larimer J."/>
            <person name="McCowan C."/>
            <person name="Murphy C."/>
            <person name="Pearson M."/>
            <person name="Poon T.W."/>
            <person name="Priest M."/>
            <person name="Roberts A."/>
            <person name="Saif S."/>
            <person name="Shea T."/>
            <person name="Sykes S."/>
            <person name="Wortman J."/>
            <person name="Nusbaum C."/>
            <person name="Birren B."/>
        </authorList>
    </citation>
    <scope>NUCLEOTIDE SEQUENCE [LARGE SCALE GENOMIC DNA]</scope>
    <source>
        <strain evidence="2">NJM9701</strain>
    </source>
</reference>
<evidence type="ECO:0008006" key="3">
    <source>
        <dbReference type="Google" id="ProtNLM"/>
    </source>
</evidence>